<gene>
    <name evidence="2" type="ORF">ACFOZ4_07725</name>
</gene>
<comment type="caution">
    <text evidence="2">The sequence shown here is derived from an EMBL/GenBank/DDBJ whole genome shotgun (WGS) entry which is preliminary data.</text>
</comment>
<dbReference type="Proteomes" id="UP001595816">
    <property type="component" value="Unassembled WGS sequence"/>
</dbReference>
<evidence type="ECO:0000256" key="1">
    <source>
        <dbReference type="SAM" id="SignalP"/>
    </source>
</evidence>
<dbReference type="InterPro" id="IPR027417">
    <property type="entry name" value="P-loop_NTPase"/>
</dbReference>
<evidence type="ECO:0000313" key="2">
    <source>
        <dbReference type="EMBL" id="MFC4130489.1"/>
    </source>
</evidence>
<organism evidence="2 3">
    <name type="scientific">Hamadaea flava</name>
    <dbReference type="NCBI Taxonomy" id="1742688"/>
    <lineage>
        <taxon>Bacteria</taxon>
        <taxon>Bacillati</taxon>
        <taxon>Actinomycetota</taxon>
        <taxon>Actinomycetes</taxon>
        <taxon>Micromonosporales</taxon>
        <taxon>Micromonosporaceae</taxon>
        <taxon>Hamadaea</taxon>
    </lineage>
</organism>
<dbReference type="EMBL" id="JBHSAY010000005">
    <property type="protein sequence ID" value="MFC4130489.1"/>
    <property type="molecule type" value="Genomic_DNA"/>
</dbReference>
<protein>
    <submittedName>
        <fullName evidence="2">ParA family protein</fullName>
    </submittedName>
</protein>
<sequence length="277" mass="27981">MSFLAIVSAKGSPGVSTFALAATLSVPSAAAATGGTNAEGPRGPVLLAECDPAGGSLLAGYLSRYDLPTDRGVLPLASAALRGSAVQELPGLLIDLDNHKGERLALPGLTDPAQGASLAPAWAAIGEFLAALSRAGWTVIADCGRLASGFPPWPLLRQADAVLLGVRPTSLATISPAVPALAQLRRELPVADGTLALLPIGGGISARELSRHLMAPVAAEVAWDTRTAAALGGKGRGRRRGALMRTAARAVQATQALIVSDRAARLQLPALPSGVIA</sequence>
<accession>A0ABV8LI94</accession>
<proteinExistence type="predicted"/>
<feature type="chain" id="PRO_5046713095" evidence="1">
    <location>
        <begin position="22"/>
        <end position="277"/>
    </location>
</feature>
<evidence type="ECO:0000313" key="3">
    <source>
        <dbReference type="Proteomes" id="UP001595816"/>
    </source>
</evidence>
<feature type="signal peptide" evidence="1">
    <location>
        <begin position="1"/>
        <end position="21"/>
    </location>
</feature>
<keyword evidence="3" id="KW-1185">Reference proteome</keyword>
<name>A0ABV8LI94_9ACTN</name>
<dbReference type="RefSeq" id="WP_253757799.1">
    <property type="nucleotide sequence ID" value="NZ_JAMZDZ010000001.1"/>
</dbReference>
<reference evidence="3" key="1">
    <citation type="journal article" date="2019" name="Int. J. Syst. Evol. Microbiol.">
        <title>The Global Catalogue of Microorganisms (GCM) 10K type strain sequencing project: providing services to taxonomists for standard genome sequencing and annotation.</title>
        <authorList>
            <consortium name="The Broad Institute Genomics Platform"/>
            <consortium name="The Broad Institute Genome Sequencing Center for Infectious Disease"/>
            <person name="Wu L."/>
            <person name="Ma J."/>
        </authorList>
    </citation>
    <scope>NUCLEOTIDE SEQUENCE [LARGE SCALE GENOMIC DNA]</scope>
    <source>
        <strain evidence="3">CGMCC 4.7289</strain>
    </source>
</reference>
<keyword evidence="1" id="KW-0732">Signal</keyword>
<dbReference type="Gene3D" id="3.40.50.300">
    <property type="entry name" value="P-loop containing nucleotide triphosphate hydrolases"/>
    <property type="match status" value="1"/>
</dbReference>